<dbReference type="EMBL" id="BSOA01000048">
    <property type="protein sequence ID" value="GLQ90239.1"/>
    <property type="molecule type" value="Genomic_DNA"/>
</dbReference>
<evidence type="ECO:0000313" key="3">
    <source>
        <dbReference type="Proteomes" id="UP001156627"/>
    </source>
</evidence>
<dbReference type="PANTHER" id="PTHR35561">
    <property type="entry name" value="RNA 2',3'-CYCLIC PHOSPHODIESTERASE"/>
    <property type="match status" value="1"/>
</dbReference>
<sequence>MLSQGSLPGFDPAIPTDRLYLAIFPDPAYAARFEAFAAKHLAARRIEGKPVQASRLHLTLFHLGDFTELPPGLATQAAEALTHLEVEPFSIRFDQIGSFSNRSSHGDFVLTSSDGNEALLALHRQLAMHLNAAALNAYTKGSFTPHMTLAYNKPTVPVQQIEPVVWPAHEVVLVHSLLGKTRHIRVADKLLYQR</sequence>
<dbReference type="Pfam" id="PF13563">
    <property type="entry name" value="2_5_RNA_ligase2"/>
    <property type="match status" value="1"/>
</dbReference>
<gene>
    <name evidence="2" type="ORF">GCM10007898_38140</name>
</gene>
<protein>
    <submittedName>
        <fullName evidence="2">RNA 2',3'-cyclic phosphodiesterase</fullName>
    </submittedName>
</protein>
<dbReference type="InterPro" id="IPR009097">
    <property type="entry name" value="Cyclic_Pdiesterase"/>
</dbReference>
<accession>A0ABQ5XEY1</accession>
<dbReference type="PANTHER" id="PTHR35561:SF1">
    <property type="entry name" value="RNA 2',3'-CYCLIC PHOSPHODIESTERASE"/>
    <property type="match status" value="1"/>
</dbReference>
<proteinExistence type="predicted"/>
<evidence type="ECO:0000256" key="1">
    <source>
        <dbReference type="ARBA" id="ARBA00022801"/>
    </source>
</evidence>
<reference evidence="3" key="1">
    <citation type="journal article" date="2019" name="Int. J. Syst. Evol. Microbiol.">
        <title>The Global Catalogue of Microorganisms (GCM) 10K type strain sequencing project: providing services to taxonomists for standard genome sequencing and annotation.</title>
        <authorList>
            <consortium name="The Broad Institute Genomics Platform"/>
            <consortium name="The Broad Institute Genome Sequencing Center for Infectious Disease"/>
            <person name="Wu L."/>
            <person name="Ma J."/>
        </authorList>
    </citation>
    <scope>NUCLEOTIDE SEQUENCE [LARGE SCALE GENOMIC DNA]</scope>
    <source>
        <strain evidence="3">NBRC 111981</strain>
    </source>
</reference>
<dbReference type="InterPro" id="IPR004175">
    <property type="entry name" value="RNA_CPDase"/>
</dbReference>
<dbReference type="SUPFAM" id="SSF55144">
    <property type="entry name" value="LigT-like"/>
    <property type="match status" value="1"/>
</dbReference>
<comment type="caution">
    <text evidence="2">The sequence shown here is derived from an EMBL/GenBank/DDBJ whole genome shotgun (WGS) entry which is preliminary data.</text>
</comment>
<name>A0ABQ5XEY1_9GAMM</name>
<dbReference type="Gene3D" id="3.90.1140.10">
    <property type="entry name" value="Cyclic phosphodiesterase"/>
    <property type="match status" value="1"/>
</dbReference>
<keyword evidence="3" id="KW-1185">Reference proteome</keyword>
<dbReference type="RefSeq" id="WP_284333664.1">
    <property type="nucleotide sequence ID" value="NZ_BSOA01000048.1"/>
</dbReference>
<dbReference type="Proteomes" id="UP001156627">
    <property type="component" value="Unassembled WGS sequence"/>
</dbReference>
<keyword evidence="1" id="KW-0378">Hydrolase</keyword>
<dbReference type="NCBIfam" id="TIGR02258">
    <property type="entry name" value="2_5_ligase"/>
    <property type="match status" value="1"/>
</dbReference>
<organism evidence="2 3">
    <name type="scientific">Dyella flagellata</name>
    <dbReference type="NCBI Taxonomy" id="1867833"/>
    <lineage>
        <taxon>Bacteria</taxon>
        <taxon>Pseudomonadati</taxon>
        <taxon>Pseudomonadota</taxon>
        <taxon>Gammaproteobacteria</taxon>
        <taxon>Lysobacterales</taxon>
        <taxon>Rhodanobacteraceae</taxon>
        <taxon>Dyella</taxon>
    </lineage>
</organism>
<evidence type="ECO:0000313" key="2">
    <source>
        <dbReference type="EMBL" id="GLQ90239.1"/>
    </source>
</evidence>